<dbReference type="OrthoDB" id="467711at2"/>
<comment type="subcellular location">
    <subcellularLocation>
        <location evidence="1">Membrane</location>
        <topology evidence="1">Single-pass membrane protein</topology>
    </subcellularLocation>
</comment>
<name>A0A5B8NNV1_9CHRO</name>
<dbReference type="InterPro" id="IPR045584">
    <property type="entry name" value="Pilin-like"/>
</dbReference>
<evidence type="ECO:0000313" key="9">
    <source>
        <dbReference type="Proteomes" id="UP000318453"/>
    </source>
</evidence>
<keyword evidence="5 7" id="KW-0472">Membrane</keyword>
<evidence type="ECO:0000256" key="2">
    <source>
        <dbReference type="ARBA" id="ARBA00022481"/>
    </source>
</evidence>
<dbReference type="KEGG" id="enn:FRE64_12780"/>
<dbReference type="InterPro" id="IPR031975">
    <property type="entry name" value="Pilin_GH"/>
</dbReference>
<dbReference type="PANTHER" id="PTHR30093:SF44">
    <property type="entry name" value="TYPE II SECRETION SYSTEM CORE PROTEIN G"/>
    <property type="match status" value="1"/>
</dbReference>
<protein>
    <submittedName>
        <fullName evidence="8">Prepilin-type N-terminal cleavage/methylation domain-containing protein</fullName>
    </submittedName>
</protein>
<evidence type="ECO:0000256" key="5">
    <source>
        <dbReference type="ARBA" id="ARBA00023136"/>
    </source>
</evidence>
<dbReference type="SUPFAM" id="SSF54523">
    <property type="entry name" value="Pili subunits"/>
    <property type="match status" value="1"/>
</dbReference>
<accession>A0A5B8NNV1</accession>
<dbReference type="Pfam" id="PF07963">
    <property type="entry name" value="N_methyl"/>
    <property type="match status" value="1"/>
</dbReference>
<evidence type="ECO:0000256" key="7">
    <source>
        <dbReference type="SAM" id="Phobius"/>
    </source>
</evidence>
<feature type="region of interest" description="Disordered" evidence="6">
    <location>
        <begin position="141"/>
        <end position="162"/>
    </location>
</feature>
<dbReference type="GO" id="GO:0015628">
    <property type="term" value="P:protein secretion by the type II secretion system"/>
    <property type="evidence" value="ECO:0007669"/>
    <property type="project" value="InterPro"/>
</dbReference>
<dbReference type="InterPro" id="IPR000983">
    <property type="entry name" value="Bac_GSPG_pilin"/>
</dbReference>
<keyword evidence="9" id="KW-1185">Reference proteome</keyword>
<dbReference type="PRINTS" id="PR00813">
    <property type="entry name" value="BCTERIALGSPG"/>
</dbReference>
<dbReference type="GO" id="GO:0015627">
    <property type="term" value="C:type II protein secretion system complex"/>
    <property type="evidence" value="ECO:0007669"/>
    <property type="project" value="InterPro"/>
</dbReference>
<keyword evidence="3 7" id="KW-0812">Transmembrane</keyword>
<evidence type="ECO:0000313" key="8">
    <source>
        <dbReference type="EMBL" id="QDZ40744.1"/>
    </source>
</evidence>
<proteinExistence type="predicted"/>
<evidence type="ECO:0000256" key="4">
    <source>
        <dbReference type="ARBA" id="ARBA00022989"/>
    </source>
</evidence>
<keyword evidence="4 7" id="KW-1133">Transmembrane helix</keyword>
<dbReference type="RefSeq" id="WP_146296586.1">
    <property type="nucleotide sequence ID" value="NZ_CP042326.1"/>
</dbReference>
<sequence length="162" mass="16898">MKTNLQTKLLQLLNQKNRQKGFTLIELLVVIIIIGVLSAVALPTFLDQAGRARRAGAESIIGAVNRAQQAYRVENTTFAGAFSDLELGYDSDNPPEAEGYEGFGITGDTDAGGVIAVSASVADQRSVCGVATTTTTAIFTCGDTDDAGDTGNPPNSLPTEDS</sequence>
<evidence type="ECO:0000256" key="3">
    <source>
        <dbReference type="ARBA" id="ARBA00022692"/>
    </source>
</evidence>
<dbReference type="Proteomes" id="UP000318453">
    <property type="component" value="Chromosome"/>
</dbReference>
<feature type="transmembrane region" description="Helical" evidence="7">
    <location>
        <begin position="21"/>
        <end position="46"/>
    </location>
</feature>
<organism evidence="8 9">
    <name type="scientific">Euhalothece natronophila Z-M001</name>
    <dbReference type="NCBI Taxonomy" id="522448"/>
    <lineage>
        <taxon>Bacteria</taxon>
        <taxon>Bacillati</taxon>
        <taxon>Cyanobacteriota</taxon>
        <taxon>Cyanophyceae</taxon>
        <taxon>Oscillatoriophycideae</taxon>
        <taxon>Chroococcales</taxon>
        <taxon>Halothecacae</taxon>
        <taxon>Halothece cluster</taxon>
        <taxon>Euhalothece</taxon>
    </lineage>
</organism>
<dbReference type="Gene3D" id="3.30.700.10">
    <property type="entry name" value="Glycoprotein, Type 4 Pilin"/>
    <property type="match status" value="1"/>
</dbReference>
<dbReference type="AlphaFoldDB" id="A0A5B8NNV1"/>
<gene>
    <name evidence="8" type="ORF">FRE64_12780</name>
</gene>
<dbReference type="Pfam" id="PF16734">
    <property type="entry name" value="Pilin_GH"/>
    <property type="match status" value="1"/>
</dbReference>
<dbReference type="InterPro" id="IPR012902">
    <property type="entry name" value="N_methyl_site"/>
</dbReference>
<feature type="compositionally biased region" description="Polar residues" evidence="6">
    <location>
        <begin position="152"/>
        <end position="162"/>
    </location>
</feature>
<dbReference type="PANTHER" id="PTHR30093">
    <property type="entry name" value="GENERAL SECRETION PATHWAY PROTEIN G"/>
    <property type="match status" value="1"/>
</dbReference>
<dbReference type="GO" id="GO:0016020">
    <property type="term" value="C:membrane"/>
    <property type="evidence" value="ECO:0007669"/>
    <property type="project" value="UniProtKB-SubCell"/>
</dbReference>
<dbReference type="NCBIfam" id="TIGR02532">
    <property type="entry name" value="IV_pilin_GFxxxE"/>
    <property type="match status" value="1"/>
</dbReference>
<reference evidence="8" key="1">
    <citation type="submission" date="2019-08" db="EMBL/GenBank/DDBJ databases">
        <title>Carotenoids and Carotenoid Binding Proteins in the Halophilic Cyanobacterium Euhalothece sp. ZM00.</title>
        <authorList>
            <person name="Cho S.M."/>
            <person name="Song J.Y."/>
            <person name="Park Y.-I."/>
        </authorList>
    </citation>
    <scope>NUCLEOTIDE SEQUENCE [LARGE SCALE GENOMIC DNA]</scope>
    <source>
        <strain evidence="8">Z-M001</strain>
    </source>
</reference>
<dbReference type="EMBL" id="CP042326">
    <property type="protein sequence ID" value="QDZ40744.1"/>
    <property type="molecule type" value="Genomic_DNA"/>
</dbReference>
<evidence type="ECO:0000256" key="1">
    <source>
        <dbReference type="ARBA" id="ARBA00004167"/>
    </source>
</evidence>
<keyword evidence="2" id="KW-0488">Methylation</keyword>
<evidence type="ECO:0000256" key="6">
    <source>
        <dbReference type="SAM" id="MobiDB-lite"/>
    </source>
</evidence>
<dbReference type="PROSITE" id="PS00409">
    <property type="entry name" value="PROKAR_NTER_METHYL"/>
    <property type="match status" value="1"/>
</dbReference>